<keyword evidence="3" id="KW-1185">Reference proteome</keyword>
<dbReference type="Proteomes" id="UP001519310">
    <property type="component" value="Unassembled WGS sequence"/>
</dbReference>
<dbReference type="EMBL" id="JAGGLQ010000022">
    <property type="protein sequence ID" value="MBP2041243.1"/>
    <property type="molecule type" value="Genomic_DNA"/>
</dbReference>
<accession>A0ABS4LGK6</accession>
<name>A0ABS4LGK6_STRAV</name>
<comment type="caution">
    <text evidence="2">The sequence shown here is derived from an EMBL/GenBank/DDBJ whole genome shotgun (WGS) entry which is preliminary data.</text>
</comment>
<feature type="region of interest" description="Disordered" evidence="1">
    <location>
        <begin position="1"/>
        <end position="34"/>
    </location>
</feature>
<sequence length="73" mass="7461">MDTALAKRGSRLITVDGTSNRPHPSNRFGTHRSPVLPAQVADGIRAAPAGGWTPGNPGSPFCLDPSAGSVSSH</sequence>
<feature type="region of interest" description="Disordered" evidence="1">
    <location>
        <begin position="46"/>
        <end position="73"/>
    </location>
</feature>
<evidence type="ECO:0000256" key="1">
    <source>
        <dbReference type="SAM" id="MobiDB-lite"/>
    </source>
</evidence>
<gene>
    <name evidence="2" type="ORF">J2Z77_007100</name>
</gene>
<protein>
    <submittedName>
        <fullName evidence="2">Uncharacterized protein</fullName>
    </submittedName>
</protein>
<proteinExistence type="predicted"/>
<evidence type="ECO:0000313" key="3">
    <source>
        <dbReference type="Proteomes" id="UP001519310"/>
    </source>
</evidence>
<organism evidence="2 3">
    <name type="scientific">Streptomyces avidinii</name>
    <dbReference type="NCBI Taxonomy" id="1895"/>
    <lineage>
        <taxon>Bacteria</taxon>
        <taxon>Bacillati</taxon>
        <taxon>Actinomycetota</taxon>
        <taxon>Actinomycetes</taxon>
        <taxon>Kitasatosporales</taxon>
        <taxon>Streptomycetaceae</taxon>
        <taxon>Streptomyces</taxon>
    </lineage>
</organism>
<evidence type="ECO:0000313" key="2">
    <source>
        <dbReference type="EMBL" id="MBP2041243.1"/>
    </source>
</evidence>
<reference evidence="2 3" key="1">
    <citation type="submission" date="2021-03" db="EMBL/GenBank/DDBJ databases">
        <title>Genomic Encyclopedia of Type Strains, Phase IV (KMG-IV): sequencing the most valuable type-strain genomes for metagenomic binning, comparative biology and taxonomic classification.</title>
        <authorList>
            <person name="Goeker M."/>
        </authorList>
    </citation>
    <scope>NUCLEOTIDE SEQUENCE [LARGE SCALE GENOMIC DNA]</scope>
    <source>
        <strain evidence="2 3">DSM 40526</strain>
    </source>
</reference>